<dbReference type="Pfam" id="PF13577">
    <property type="entry name" value="SnoaL_4"/>
    <property type="match status" value="1"/>
</dbReference>
<evidence type="ECO:0000313" key="2">
    <source>
        <dbReference type="EMBL" id="MFD2421749.1"/>
    </source>
</evidence>
<dbReference type="Proteomes" id="UP001597417">
    <property type="component" value="Unassembled WGS sequence"/>
</dbReference>
<dbReference type="InterPro" id="IPR037401">
    <property type="entry name" value="SnoaL-like"/>
</dbReference>
<keyword evidence="3" id="KW-1185">Reference proteome</keyword>
<dbReference type="Gene3D" id="3.10.450.50">
    <property type="match status" value="1"/>
</dbReference>
<dbReference type="CDD" id="cd00531">
    <property type="entry name" value="NTF2_like"/>
    <property type="match status" value="1"/>
</dbReference>
<organism evidence="2 3">
    <name type="scientific">Amycolatopsis pigmentata</name>
    <dbReference type="NCBI Taxonomy" id="450801"/>
    <lineage>
        <taxon>Bacteria</taxon>
        <taxon>Bacillati</taxon>
        <taxon>Actinomycetota</taxon>
        <taxon>Actinomycetes</taxon>
        <taxon>Pseudonocardiales</taxon>
        <taxon>Pseudonocardiaceae</taxon>
        <taxon>Amycolatopsis</taxon>
    </lineage>
</organism>
<dbReference type="EMBL" id="JBHUKR010000023">
    <property type="protein sequence ID" value="MFD2421749.1"/>
    <property type="molecule type" value="Genomic_DNA"/>
</dbReference>
<evidence type="ECO:0000259" key="1">
    <source>
        <dbReference type="Pfam" id="PF13577"/>
    </source>
</evidence>
<dbReference type="SUPFAM" id="SSF54427">
    <property type="entry name" value="NTF2-like"/>
    <property type="match status" value="1"/>
</dbReference>
<sequence length="195" mass="22383">MRPARWFHLVFSVRYPCAGLVLRSPSRVWQVANDCIATGDSGARVQALEDRNAIIDLLTQYGQALDYGDFDRLVDCFTDDAVRENRRPDGSVHRWEGREGTLDFASRHSHAPDLCHKHLALNPHIELRGDTADVVSYMFRFDAGDGEKSFIWGLSRYLDTMKRGADGRWRIQHRISEIEDQWPGRFVLTGHQEKA</sequence>
<accession>A0ABW5G373</accession>
<name>A0ABW5G373_9PSEU</name>
<dbReference type="InterPro" id="IPR032710">
    <property type="entry name" value="NTF2-like_dom_sf"/>
</dbReference>
<protein>
    <submittedName>
        <fullName evidence="2">Nuclear transport factor 2 family protein</fullName>
    </submittedName>
</protein>
<feature type="domain" description="SnoaL-like" evidence="1">
    <location>
        <begin position="46"/>
        <end position="174"/>
    </location>
</feature>
<evidence type="ECO:0000313" key="3">
    <source>
        <dbReference type="Proteomes" id="UP001597417"/>
    </source>
</evidence>
<comment type="caution">
    <text evidence="2">The sequence shown here is derived from an EMBL/GenBank/DDBJ whole genome shotgun (WGS) entry which is preliminary data.</text>
</comment>
<dbReference type="RefSeq" id="WP_378270509.1">
    <property type="nucleotide sequence ID" value="NZ_JBHUKR010000023.1"/>
</dbReference>
<gene>
    <name evidence="2" type="ORF">ACFSXZ_36000</name>
</gene>
<proteinExistence type="predicted"/>
<reference evidence="3" key="1">
    <citation type="journal article" date="2019" name="Int. J. Syst. Evol. Microbiol.">
        <title>The Global Catalogue of Microorganisms (GCM) 10K type strain sequencing project: providing services to taxonomists for standard genome sequencing and annotation.</title>
        <authorList>
            <consortium name="The Broad Institute Genomics Platform"/>
            <consortium name="The Broad Institute Genome Sequencing Center for Infectious Disease"/>
            <person name="Wu L."/>
            <person name="Ma J."/>
        </authorList>
    </citation>
    <scope>NUCLEOTIDE SEQUENCE [LARGE SCALE GENOMIC DNA]</scope>
    <source>
        <strain evidence="3">CGMCC 4.7645</strain>
    </source>
</reference>